<dbReference type="HOGENOM" id="CLU_1121345_0_0_1"/>
<dbReference type="EMBL" id="CAEY01000080">
    <property type="status" value="NOT_ANNOTATED_CDS"/>
    <property type="molecule type" value="Genomic_DNA"/>
</dbReference>
<evidence type="ECO:0000256" key="1">
    <source>
        <dbReference type="SAM" id="Coils"/>
    </source>
</evidence>
<feature type="compositionally biased region" description="Low complexity" evidence="2">
    <location>
        <begin position="34"/>
        <end position="46"/>
    </location>
</feature>
<organism evidence="3 4">
    <name type="scientific">Tetranychus urticae</name>
    <name type="common">Two-spotted spider mite</name>
    <dbReference type="NCBI Taxonomy" id="32264"/>
    <lineage>
        <taxon>Eukaryota</taxon>
        <taxon>Metazoa</taxon>
        <taxon>Ecdysozoa</taxon>
        <taxon>Arthropoda</taxon>
        <taxon>Chelicerata</taxon>
        <taxon>Arachnida</taxon>
        <taxon>Acari</taxon>
        <taxon>Acariformes</taxon>
        <taxon>Trombidiformes</taxon>
        <taxon>Prostigmata</taxon>
        <taxon>Eleutherengona</taxon>
        <taxon>Raphignathae</taxon>
        <taxon>Tetranychoidea</taxon>
        <taxon>Tetranychidae</taxon>
        <taxon>Tetranychus</taxon>
    </lineage>
</organism>
<evidence type="ECO:0000313" key="4">
    <source>
        <dbReference type="Proteomes" id="UP000015104"/>
    </source>
</evidence>
<dbReference type="Proteomes" id="UP000015104">
    <property type="component" value="Unassembled WGS sequence"/>
</dbReference>
<gene>
    <name evidence="3" type="primary">107364237</name>
</gene>
<feature type="compositionally biased region" description="Low complexity" evidence="2">
    <location>
        <begin position="1"/>
        <end position="21"/>
    </location>
</feature>
<dbReference type="OrthoDB" id="10468335at2759"/>
<feature type="coiled-coil region" evidence="1">
    <location>
        <begin position="207"/>
        <end position="241"/>
    </location>
</feature>
<sequence>MSSTASKLTKSSSSSRLTPAPITRNLSARSVPRTTQSSSSVTATQSKEGGFKRPKDLAANRSNDVQRSVRMAKYLQTRLRCLKIEEELKKRQEYYSEKFTDIWNKNNDLSEKIFAKKLALEKLKIFKETFDKLSQESKFVEEVNDKLSAMDNDLQFLVEHIEGQTSQTILQGVDNQYLDKLNDVFHSLSHLEQASKIVSLAREVSRLRSLIEDHEKIQIDVDRLKAELNGSKQEFASLKAVEQSIETS</sequence>
<name>T1KHW3_TETUR</name>
<proteinExistence type="predicted"/>
<keyword evidence="1" id="KW-0175">Coiled coil</keyword>
<dbReference type="AlphaFoldDB" id="T1KHW3"/>
<dbReference type="OMA" id="KKRQEYY"/>
<reference evidence="4" key="1">
    <citation type="submission" date="2011-08" db="EMBL/GenBank/DDBJ databases">
        <authorList>
            <person name="Rombauts S."/>
        </authorList>
    </citation>
    <scope>NUCLEOTIDE SEQUENCE</scope>
    <source>
        <strain evidence="4">London</strain>
    </source>
</reference>
<feature type="region of interest" description="Disordered" evidence="2">
    <location>
        <begin position="1"/>
        <end position="64"/>
    </location>
</feature>
<evidence type="ECO:0000313" key="3">
    <source>
        <dbReference type="EnsemblMetazoa" id="tetur11g05830.1"/>
    </source>
</evidence>
<reference evidence="3" key="2">
    <citation type="submission" date="2015-06" db="UniProtKB">
        <authorList>
            <consortium name="EnsemblMetazoa"/>
        </authorList>
    </citation>
    <scope>IDENTIFICATION</scope>
</reference>
<feature type="compositionally biased region" description="Basic and acidic residues" evidence="2">
    <location>
        <begin position="49"/>
        <end position="58"/>
    </location>
</feature>
<dbReference type="EnsemblMetazoa" id="tetur11g05830.1">
    <property type="protein sequence ID" value="tetur11g05830.1"/>
    <property type="gene ID" value="tetur11g05830"/>
</dbReference>
<protein>
    <submittedName>
        <fullName evidence="3">Uncharacterized protein</fullName>
    </submittedName>
</protein>
<keyword evidence="4" id="KW-1185">Reference proteome</keyword>
<dbReference type="KEGG" id="tut:107364237"/>
<accession>T1KHW3</accession>
<evidence type="ECO:0000256" key="2">
    <source>
        <dbReference type="SAM" id="MobiDB-lite"/>
    </source>
</evidence>